<sequence length="188" mass="21306">MAAPAEQTLKDLSGQWVMNKTLSDDTDAVLALQGVGWLTRKAIGLATVTLHVKQYVDESSITHVDIEQTATGGMKGTTELRILDWTDRSHNDYVFGNVTGKNRWSSLQDIDDAFLKDGWLEGEEEVAGPNREKHIESWVKNEEKGWTAQQIWGFATIEGKRYYARRVVVKKADQVLKVRLLYNWQGKP</sequence>
<dbReference type="AlphaFoldDB" id="A0AAD9WCV0"/>
<proteinExistence type="predicted"/>
<comment type="caution">
    <text evidence="1">The sequence shown here is derived from an EMBL/GenBank/DDBJ whole genome shotgun (WGS) entry which is preliminary data.</text>
</comment>
<name>A0AAD9WCV0_9HELO</name>
<dbReference type="Gene3D" id="2.40.128.20">
    <property type="match status" value="1"/>
</dbReference>
<dbReference type="InterPro" id="IPR053037">
    <property type="entry name" value="Pericyclase_pydY-like"/>
</dbReference>
<organism evidence="1 2">
    <name type="scientific">Diplocarpon rosae</name>
    <dbReference type="NCBI Taxonomy" id="946125"/>
    <lineage>
        <taxon>Eukaryota</taxon>
        <taxon>Fungi</taxon>
        <taxon>Dikarya</taxon>
        <taxon>Ascomycota</taxon>
        <taxon>Pezizomycotina</taxon>
        <taxon>Leotiomycetes</taxon>
        <taxon>Helotiales</taxon>
        <taxon>Drepanopezizaceae</taxon>
        <taxon>Diplocarpon</taxon>
    </lineage>
</organism>
<dbReference type="EMBL" id="JAUBYV010000005">
    <property type="protein sequence ID" value="KAK2626685.1"/>
    <property type="molecule type" value="Genomic_DNA"/>
</dbReference>
<reference evidence="1" key="1">
    <citation type="submission" date="2023-06" db="EMBL/GenBank/DDBJ databases">
        <title>Draft genome of Marssonina rosae.</title>
        <authorList>
            <person name="Cheng Q."/>
        </authorList>
    </citation>
    <scope>NUCLEOTIDE SEQUENCE</scope>
    <source>
        <strain evidence="1">R4</strain>
    </source>
</reference>
<dbReference type="PANTHER" id="PTHR38115:SF1">
    <property type="entry name" value="LIPOCALIN-LIKE DOMAIN-CONTAINING PROTEIN"/>
    <property type="match status" value="1"/>
</dbReference>
<dbReference type="Proteomes" id="UP001285354">
    <property type="component" value="Unassembled WGS sequence"/>
</dbReference>
<accession>A0AAD9WCV0</accession>
<evidence type="ECO:0008006" key="3">
    <source>
        <dbReference type="Google" id="ProtNLM"/>
    </source>
</evidence>
<gene>
    <name evidence="1" type="ORF">QTJ16_003860</name>
</gene>
<evidence type="ECO:0000313" key="1">
    <source>
        <dbReference type="EMBL" id="KAK2626685.1"/>
    </source>
</evidence>
<dbReference type="PANTHER" id="PTHR38115">
    <property type="entry name" value="LIPOCALIN-LIKE DOMAIN-CONTAINING PROTEIN"/>
    <property type="match status" value="1"/>
</dbReference>
<protein>
    <recommendedName>
        <fullName evidence="3">Lccl domain-containing protein</fullName>
    </recommendedName>
</protein>
<keyword evidence="2" id="KW-1185">Reference proteome</keyword>
<dbReference type="InterPro" id="IPR012674">
    <property type="entry name" value="Calycin"/>
</dbReference>
<evidence type="ECO:0000313" key="2">
    <source>
        <dbReference type="Proteomes" id="UP001285354"/>
    </source>
</evidence>